<reference evidence="2 4" key="1">
    <citation type="journal article" date="2014" name="ISME J.">
        <title>Trehalose/2-sulfotrehalose biosynthesis and glycine-betaine uptake are widely spread mechanisms for osmoadaptation in the Halobacteriales.</title>
        <authorList>
            <person name="Youssef N.H."/>
            <person name="Savage-Ashlock K.N."/>
            <person name="McCully A.L."/>
            <person name="Luedtke B."/>
            <person name="Shaw E.I."/>
            <person name="Hoff W.D."/>
            <person name="Elshahed M.S."/>
        </authorList>
    </citation>
    <scope>NUCLEOTIDE SEQUENCE [LARGE SCALE GENOMIC DNA]</scope>
    <source>
        <strain evidence="2 4">DX253</strain>
    </source>
</reference>
<name>E7QNL4_HALPU</name>
<evidence type="ECO:0000256" key="1">
    <source>
        <dbReference type="SAM" id="Phobius"/>
    </source>
</evidence>
<dbReference type="RefSeq" id="WP_007976896.1">
    <property type="nucleotide sequence ID" value="NZ_AEMG01000002.1"/>
</dbReference>
<evidence type="ECO:0000313" key="2">
    <source>
        <dbReference type="EMBL" id="EFW94084.1"/>
    </source>
</evidence>
<sequence length="43" mass="4864">MENEGAETDYPNWRGLAKHLLTGVAVISFVWVVRKVQKSRSSC</sequence>
<evidence type="ECO:0000313" key="4">
    <source>
        <dbReference type="Proteomes" id="UP000003751"/>
    </source>
</evidence>
<proteinExistence type="predicted"/>
<dbReference type="Proteomes" id="UP000184203">
    <property type="component" value="Unassembled WGS sequence"/>
</dbReference>
<reference evidence="3" key="3">
    <citation type="submission" date="2016-11" db="EMBL/GenBank/DDBJ databases">
        <authorList>
            <person name="Jaros S."/>
            <person name="Januszkiewicz K."/>
            <person name="Wedrychowicz H."/>
        </authorList>
    </citation>
    <scope>NUCLEOTIDE SEQUENCE [LARGE SCALE GENOMIC DNA]</scope>
    <source>
        <strain evidence="3">DX253</strain>
    </source>
</reference>
<dbReference type="AlphaFoldDB" id="E7QNL4"/>
<keyword evidence="1" id="KW-0812">Transmembrane</keyword>
<evidence type="ECO:0000313" key="3">
    <source>
        <dbReference type="EMBL" id="SHK62218.1"/>
    </source>
</evidence>
<organism evidence="2 4">
    <name type="scientific">Haladaptatus paucihalophilus DX253</name>
    <dbReference type="NCBI Taxonomy" id="797209"/>
    <lineage>
        <taxon>Archaea</taxon>
        <taxon>Methanobacteriati</taxon>
        <taxon>Methanobacteriota</taxon>
        <taxon>Stenosarchaea group</taxon>
        <taxon>Halobacteria</taxon>
        <taxon>Halobacteriales</taxon>
        <taxon>Haladaptataceae</taxon>
        <taxon>Haladaptatus</taxon>
    </lineage>
</organism>
<accession>E7QNL4</accession>
<gene>
    <name evidence="3" type="ORF">SAMN05444342_1882</name>
    <name evidence="2" type="ORF">ZOD2009_03035</name>
</gene>
<dbReference type="EMBL" id="FRAN01000002">
    <property type="protein sequence ID" value="SHK62218.1"/>
    <property type="molecule type" value="Genomic_DNA"/>
</dbReference>
<keyword evidence="5" id="KW-1185">Reference proteome</keyword>
<dbReference type="Proteomes" id="UP000003751">
    <property type="component" value="Unassembled WGS sequence"/>
</dbReference>
<feature type="transmembrane region" description="Helical" evidence="1">
    <location>
        <begin position="16"/>
        <end position="33"/>
    </location>
</feature>
<protein>
    <submittedName>
        <fullName evidence="2">Uncharacterized protein</fullName>
    </submittedName>
</protein>
<reference evidence="5" key="2">
    <citation type="submission" date="2016-11" db="EMBL/GenBank/DDBJ databases">
        <authorList>
            <person name="Varghese N."/>
            <person name="Submissions S."/>
        </authorList>
    </citation>
    <scope>NUCLEOTIDE SEQUENCE [LARGE SCALE GENOMIC DNA]</scope>
    <source>
        <strain evidence="5">DX253</strain>
    </source>
</reference>
<evidence type="ECO:0000313" key="5">
    <source>
        <dbReference type="Proteomes" id="UP000184203"/>
    </source>
</evidence>
<keyword evidence="1" id="KW-1133">Transmembrane helix</keyword>
<keyword evidence="1" id="KW-0472">Membrane</keyword>
<dbReference type="PATRIC" id="fig|797209.4.peg.591"/>
<dbReference type="EMBL" id="AEMG01000002">
    <property type="protein sequence ID" value="EFW94084.1"/>
    <property type="molecule type" value="Genomic_DNA"/>
</dbReference>
<dbReference type="STRING" id="797209.GCA_000376445_01611"/>